<dbReference type="AlphaFoldDB" id="A0A1B9HT10"/>
<gene>
    <name evidence="1" type="ORF">I206_07643</name>
    <name evidence="2" type="ORF">I206_102273</name>
</gene>
<proteinExistence type="predicted"/>
<protein>
    <submittedName>
        <fullName evidence="1">Uncharacterized protein</fullName>
    </submittedName>
</protein>
<evidence type="ECO:0000313" key="1">
    <source>
        <dbReference type="EMBL" id="OCF46409.1"/>
    </source>
</evidence>
<sequence>MQYYCNQCDKDQDTSSSQYIGWCGPCAVNAARKQEAEARKQKNIAQKLYKKASKKAMSQFGQTAEFAKQGVIFAGTEEDHAAAKARLVICEREK</sequence>
<dbReference type="KEGG" id="kpin:30176012"/>
<dbReference type="Proteomes" id="UP000094020">
    <property type="component" value="Chromosome 3"/>
</dbReference>
<name>A0A1B9HT10_9TREE</name>
<reference evidence="1" key="3">
    <citation type="submission" date="2016-07" db="EMBL/GenBank/DDBJ databases">
        <title>Evolution of pathogenesis and genome organization in the Tremellales.</title>
        <authorList>
            <person name="Cuomo C."/>
            <person name="Litvintseva A."/>
            <person name="Heitman J."/>
            <person name="Chen Y."/>
            <person name="Sun S."/>
            <person name="Springer D."/>
            <person name="Dromer F."/>
            <person name="Young S."/>
            <person name="Zeng Q."/>
            <person name="Chapman S."/>
            <person name="Gujja S."/>
            <person name="Saif S."/>
            <person name="Birren B."/>
        </authorList>
    </citation>
    <scope>NUCLEOTIDE SEQUENCE</scope>
    <source>
        <strain evidence="1">CBS 10737</strain>
    </source>
</reference>
<evidence type="ECO:0000313" key="2">
    <source>
        <dbReference type="EMBL" id="WWC68348.1"/>
    </source>
</evidence>
<dbReference type="GeneID" id="30176012"/>
<dbReference type="RefSeq" id="XP_019007628.1">
    <property type="nucleotide sequence ID" value="XM_019159334.1"/>
</dbReference>
<reference evidence="2" key="4">
    <citation type="submission" date="2024-02" db="EMBL/GenBank/DDBJ databases">
        <title>Comparative genomics of Cryptococcus and Kwoniella reveals pathogenesis evolution and contrasting modes of karyotype evolution via chromosome fusion or intercentromeric recombination.</title>
        <authorList>
            <person name="Coelho M.A."/>
            <person name="David-Palma M."/>
            <person name="Shea T."/>
            <person name="Bowers K."/>
            <person name="McGinley-Smith S."/>
            <person name="Mohammad A.W."/>
            <person name="Gnirke A."/>
            <person name="Yurkov A.M."/>
            <person name="Nowrousian M."/>
            <person name="Sun S."/>
            <person name="Cuomo C.A."/>
            <person name="Heitman J."/>
        </authorList>
    </citation>
    <scope>NUCLEOTIDE SEQUENCE</scope>
    <source>
        <strain evidence="2">CBS 10737</strain>
    </source>
</reference>
<accession>A0A1B9HT10</accession>
<dbReference type="EMBL" id="CP144521">
    <property type="protein sequence ID" value="WWC68348.1"/>
    <property type="molecule type" value="Genomic_DNA"/>
</dbReference>
<dbReference type="EMBL" id="KI894017">
    <property type="protein sequence ID" value="OCF46409.1"/>
    <property type="molecule type" value="Genomic_DNA"/>
</dbReference>
<evidence type="ECO:0000313" key="3">
    <source>
        <dbReference type="Proteomes" id="UP000094020"/>
    </source>
</evidence>
<reference evidence="1" key="1">
    <citation type="submission" date="2013-07" db="EMBL/GenBank/DDBJ databases">
        <title>The Genome Sequence of Cryptococcus pinus CBS10737.</title>
        <authorList>
            <consortium name="The Broad Institute Genome Sequencing Platform"/>
            <person name="Cuomo C."/>
            <person name="Litvintseva A."/>
            <person name="Chen Y."/>
            <person name="Heitman J."/>
            <person name="Sun S."/>
            <person name="Springer D."/>
            <person name="Dromer F."/>
            <person name="Young S.K."/>
            <person name="Zeng Q."/>
            <person name="Gargeya S."/>
            <person name="Fitzgerald M."/>
            <person name="Abouelleil A."/>
            <person name="Alvarado L."/>
            <person name="Berlin A.M."/>
            <person name="Chapman S.B."/>
            <person name="Dewar J."/>
            <person name="Goldberg J."/>
            <person name="Griggs A."/>
            <person name="Gujja S."/>
            <person name="Hansen M."/>
            <person name="Howarth C."/>
            <person name="Imamovic A."/>
            <person name="Larimer J."/>
            <person name="McCowan C."/>
            <person name="Murphy C."/>
            <person name="Pearson M."/>
            <person name="Priest M."/>
            <person name="Roberts A."/>
            <person name="Saif S."/>
            <person name="Shea T."/>
            <person name="Sykes S."/>
            <person name="Wortman J."/>
            <person name="Nusbaum C."/>
            <person name="Birren B."/>
        </authorList>
    </citation>
    <scope>NUCLEOTIDE SEQUENCE [LARGE SCALE GENOMIC DNA]</scope>
    <source>
        <strain evidence="1">CBS 10737</strain>
    </source>
</reference>
<reference evidence="2" key="2">
    <citation type="submission" date="2013-07" db="EMBL/GenBank/DDBJ databases">
        <authorList>
            <consortium name="The Broad Institute Genome Sequencing Platform"/>
            <person name="Cuomo C."/>
            <person name="Litvintseva A."/>
            <person name="Chen Y."/>
            <person name="Heitman J."/>
            <person name="Sun S."/>
            <person name="Springer D."/>
            <person name="Dromer F."/>
            <person name="Young S.K."/>
            <person name="Zeng Q."/>
            <person name="Gargeya S."/>
            <person name="Fitzgerald M."/>
            <person name="Abouelleil A."/>
            <person name="Alvarado L."/>
            <person name="Berlin A.M."/>
            <person name="Chapman S.B."/>
            <person name="Dewar J."/>
            <person name="Goldberg J."/>
            <person name="Griggs A."/>
            <person name="Gujja S."/>
            <person name="Hansen M."/>
            <person name="Howarth C."/>
            <person name="Imamovic A."/>
            <person name="Larimer J."/>
            <person name="McCowan C."/>
            <person name="Murphy C."/>
            <person name="Pearson M."/>
            <person name="Priest M."/>
            <person name="Roberts A."/>
            <person name="Saif S."/>
            <person name="Shea T."/>
            <person name="Sykes S."/>
            <person name="Wortman J."/>
            <person name="Nusbaum C."/>
            <person name="Birren B."/>
        </authorList>
    </citation>
    <scope>NUCLEOTIDE SEQUENCE</scope>
    <source>
        <strain evidence="2">CBS 10737</strain>
    </source>
</reference>
<keyword evidence="3" id="KW-1185">Reference proteome</keyword>
<organism evidence="1">
    <name type="scientific">Kwoniella pini CBS 10737</name>
    <dbReference type="NCBI Taxonomy" id="1296096"/>
    <lineage>
        <taxon>Eukaryota</taxon>
        <taxon>Fungi</taxon>
        <taxon>Dikarya</taxon>
        <taxon>Basidiomycota</taxon>
        <taxon>Agaricomycotina</taxon>
        <taxon>Tremellomycetes</taxon>
        <taxon>Tremellales</taxon>
        <taxon>Cryptococcaceae</taxon>
        <taxon>Kwoniella</taxon>
    </lineage>
</organism>